<dbReference type="EMBL" id="JAAALK010000285">
    <property type="protein sequence ID" value="KAG8065229.1"/>
    <property type="molecule type" value="Genomic_DNA"/>
</dbReference>
<evidence type="ECO:0000256" key="1">
    <source>
        <dbReference type="SAM" id="MobiDB-lite"/>
    </source>
</evidence>
<sequence length="92" mass="9855">MARAQQGRGEVMAMAQRGCGEGMTRVTTFGATSPEVFEAERSVSKVTKTPFDETAGSGNRLRQHTSSQWASPRPYSAPDEVALACGPRVIIP</sequence>
<name>A0A8J5SZK4_ZIZPA</name>
<reference evidence="2" key="1">
    <citation type="journal article" date="2021" name="bioRxiv">
        <title>Whole Genome Assembly and Annotation of Northern Wild Rice, Zizania palustris L., Supports a Whole Genome Duplication in the Zizania Genus.</title>
        <authorList>
            <person name="Haas M."/>
            <person name="Kono T."/>
            <person name="Macchietto M."/>
            <person name="Millas R."/>
            <person name="McGilp L."/>
            <person name="Shao M."/>
            <person name="Duquette J."/>
            <person name="Hirsch C.N."/>
            <person name="Kimball J."/>
        </authorList>
    </citation>
    <scope>NUCLEOTIDE SEQUENCE</scope>
    <source>
        <tissue evidence="2">Fresh leaf tissue</tissue>
    </source>
</reference>
<evidence type="ECO:0000313" key="2">
    <source>
        <dbReference type="EMBL" id="KAG8065229.1"/>
    </source>
</evidence>
<dbReference type="Proteomes" id="UP000729402">
    <property type="component" value="Unassembled WGS sequence"/>
</dbReference>
<comment type="caution">
    <text evidence="2">The sequence shown here is derived from an EMBL/GenBank/DDBJ whole genome shotgun (WGS) entry which is preliminary data.</text>
</comment>
<organism evidence="2 3">
    <name type="scientific">Zizania palustris</name>
    <name type="common">Northern wild rice</name>
    <dbReference type="NCBI Taxonomy" id="103762"/>
    <lineage>
        <taxon>Eukaryota</taxon>
        <taxon>Viridiplantae</taxon>
        <taxon>Streptophyta</taxon>
        <taxon>Embryophyta</taxon>
        <taxon>Tracheophyta</taxon>
        <taxon>Spermatophyta</taxon>
        <taxon>Magnoliopsida</taxon>
        <taxon>Liliopsida</taxon>
        <taxon>Poales</taxon>
        <taxon>Poaceae</taxon>
        <taxon>BOP clade</taxon>
        <taxon>Oryzoideae</taxon>
        <taxon>Oryzeae</taxon>
        <taxon>Zizaniinae</taxon>
        <taxon>Zizania</taxon>
    </lineage>
</organism>
<dbReference type="AlphaFoldDB" id="A0A8J5SZK4"/>
<accession>A0A8J5SZK4</accession>
<feature type="region of interest" description="Disordered" evidence="1">
    <location>
        <begin position="40"/>
        <end position="77"/>
    </location>
</feature>
<gene>
    <name evidence="2" type="ORF">GUJ93_ZPchr0004g39650</name>
</gene>
<proteinExistence type="predicted"/>
<protein>
    <submittedName>
        <fullName evidence="2">Uncharacterized protein</fullName>
    </submittedName>
</protein>
<keyword evidence="3" id="KW-1185">Reference proteome</keyword>
<reference evidence="2" key="2">
    <citation type="submission" date="2021-02" db="EMBL/GenBank/DDBJ databases">
        <authorList>
            <person name="Kimball J.A."/>
            <person name="Haas M.W."/>
            <person name="Macchietto M."/>
            <person name="Kono T."/>
            <person name="Duquette J."/>
            <person name="Shao M."/>
        </authorList>
    </citation>
    <scope>NUCLEOTIDE SEQUENCE</scope>
    <source>
        <tissue evidence="2">Fresh leaf tissue</tissue>
    </source>
</reference>
<evidence type="ECO:0000313" key="3">
    <source>
        <dbReference type="Proteomes" id="UP000729402"/>
    </source>
</evidence>